<protein>
    <submittedName>
        <fullName evidence="1">Uncharacterized protein</fullName>
    </submittedName>
</protein>
<dbReference type="EMBL" id="FTNY01000002">
    <property type="protein sequence ID" value="SIS33416.1"/>
    <property type="molecule type" value="Genomic_DNA"/>
</dbReference>
<dbReference type="RefSeq" id="WP_076506389.1">
    <property type="nucleotide sequence ID" value="NZ_FTNY01000002.1"/>
</dbReference>
<organism evidence="1 2">
    <name type="scientific">Chryseobacterium shigense</name>
    <dbReference type="NCBI Taxonomy" id="297244"/>
    <lineage>
        <taxon>Bacteria</taxon>
        <taxon>Pseudomonadati</taxon>
        <taxon>Bacteroidota</taxon>
        <taxon>Flavobacteriia</taxon>
        <taxon>Flavobacteriales</taxon>
        <taxon>Weeksellaceae</taxon>
        <taxon>Chryseobacterium group</taxon>
        <taxon>Chryseobacterium</taxon>
    </lineage>
</organism>
<gene>
    <name evidence="1" type="ORF">SAMN05421639_102622</name>
</gene>
<dbReference type="SUPFAM" id="SSF159501">
    <property type="entry name" value="EreA/ChaN-like"/>
    <property type="match status" value="1"/>
</dbReference>
<proteinExistence type="predicted"/>
<name>A0A1N7I8K9_9FLAO</name>
<keyword evidence="2" id="KW-1185">Reference proteome</keyword>
<dbReference type="OrthoDB" id="9810066at2"/>
<accession>A0A1N7I8K9</accession>
<evidence type="ECO:0000313" key="1">
    <source>
        <dbReference type="EMBL" id="SIS33416.1"/>
    </source>
</evidence>
<dbReference type="AlphaFoldDB" id="A0A1N7I8K9"/>
<evidence type="ECO:0000313" key="2">
    <source>
        <dbReference type="Proteomes" id="UP000186373"/>
    </source>
</evidence>
<sequence length="64" mass="7413">MLILGENTHDDGSTFKTKRRLIKYLHNHMVFHIQFSGSTLSSKSGKLLQDFFNRNKINSTTFPI</sequence>
<dbReference type="Proteomes" id="UP000186373">
    <property type="component" value="Unassembled WGS sequence"/>
</dbReference>
<reference evidence="2" key="1">
    <citation type="submission" date="2017-01" db="EMBL/GenBank/DDBJ databases">
        <authorList>
            <person name="Varghese N."/>
            <person name="Submissions S."/>
        </authorList>
    </citation>
    <scope>NUCLEOTIDE SEQUENCE [LARGE SCALE GENOMIC DNA]</scope>
    <source>
        <strain evidence="2">DSM 17126</strain>
    </source>
</reference>